<dbReference type="EMBL" id="BARU01025533">
    <property type="protein sequence ID" value="GAH67564.1"/>
    <property type="molecule type" value="Genomic_DNA"/>
</dbReference>
<organism evidence="2">
    <name type="scientific">marine sediment metagenome</name>
    <dbReference type="NCBI Taxonomy" id="412755"/>
    <lineage>
        <taxon>unclassified sequences</taxon>
        <taxon>metagenomes</taxon>
        <taxon>ecological metagenomes</taxon>
    </lineage>
</organism>
<comment type="caution">
    <text evidence="2">The sequence shown here is derived from an EMBL/GenBank/DDBJ whole genome shotgun (WGS) entry which is preliminary data.</text>
</comment>
<name>X1IN79_9ZZZZ</name>
<dbReference type="AlphaFoldDB" id="X1IN79"/>
<feature type="domain" description="Ribbon-helix-helix protein CopG" evidence="1">
    <location>
        <begin position="2"/>
        <end position="37"/>
    </location>
</feature>
<dbReference type="GO" id="GO:0006355">
    <property type="term" value="P:regulation of DNA-templated transcription"/>
    <property type="evidence" value="ECO:0007669"/>
    <property type="project" value="InterPro"/>
</dbReference>
<evidence type="ECO:0000259" key="1">
    <source>
        <dbReference type="Pfam" id="PF01402"/>
    </source>
</evidence>
<dbReference type="Pfam" id="PF01402">
    <property type="entry name" value="RHH_1"/>
    <property type="match status" value="1"/>
</dbReference>
<proteinExistence type="predicted"/>
<dbReference type="InterPro" id="IPR002145">
    <property type="entry name" value="CopG"/>
</dbReference>
<evidence type="ECO:0000313" key="2">
    <source>
        <dbReference type="EMBL" id="GAH67564.1"/>
    </source>
</evidence>
<accession>X1IN79</accession>
<reference evidence="2" key="1">
    <citation type="journal article" date="2014" name="Front. Microbiol.">
        <title>High frequency of phylogenetically diverse reductive dehalogenase-homologous genes in deep subseafloor sedimentary metagenomes.</title>
        <authorList>
            <person name="Kawai M."/>
            <person name="Futagami T."/>
            <person name="Toyoda A."/>
            <person name="Takaki Y."/>
            <person name="Nishi S."/>
            <person name="Hori S."/>
            <person name="Arai W."/>
            <person name="Tsubouchi T."/>
            <person name="Morono Y."/>
            <person name="Uchiyama I."/>
            <person name="Ito T."/>
            <person name="Fujiyama A."/>
            <person name="Inagaki F."/>
            <person name="Takami H."/>
        </authorList>
    </citation>
    <scope>NUCLEOTIDE SEQUENCE</scope>
    <source>
        <strain evidence="2">Expedition CK06-06</strain>
    </source>
</reference>
<gene>
    <name evidence="2" type="ORF">S03H2_41126</name>
</gene>
<protein>
    <recommendedName>
        <fullName evidence="1">Ribbon-helix-helix protein CopG domain-containing protein</fullName>
    </recommendedName>
</protein>
<sequence>MVRTQIQLTEEQAKLLKALASTHHVSVAELIRRSVDKLICSSGAIDAEEQRQRAIAAAGRFHSGRSDVSSEHDRYLTEAFKS</sequence>